<evidence type="ECO:0000313" key="1">
    <source>
        <dbReference type="EMBL" id="CAB0000721.1"/>
    </source>
</evidence>
<keyword evidence="2" id="KW-1185">Reference proteome</keyword>
<accession>A0A6H5GF58</accession>
<organism evidence="1 2">
    <name type="scientific">Nesidiocoris tenuis</name>
    <dbReference type="NCBI Taxonomy" id="355587"/>
    <lineage>
        <taxon>Eukaryota</taxon>
        <taxon>Metazoa</taxon>
        <taxon>Ecdysozoa</taxon>
        <taxon>Arthropoda</taxon>
        <taxon>Hexapoda</taxon>
        <taxon>Insecta</taxon>
        <taxon>Pterygota</taxon>
        <taxon>Neoptera</taxon>
        <taxon>Paraneoptera</taxon>
        <taxon>Hemiptera</taxon>
        <taxon>Heteroptera</taxon>
        <taxon>Panheteroptera</taxon>
        <taxon>Cimicomorpha</taxon>
        <taxon>Miridae</taxon>
        <taxon>Dicyphina</taxon>
        <taxon>Nesidiocoris</taxon>
    </lineage>
</organism>
<feature type="non-terminal residue" evidence="1">
    <location>
        <position position="1"/>
    </location>
</feature>
<dbReference type="AlphaFoldDB" id="A0A6H5GF58"/>
<dbReference type="Proteomes" id="UP000479000">
    <property type="component" value="Unassembled WGS sequence"/>
</dbReference>
<dbReference type="EMBL" id="CADCXU010009826">
    <property type="protein sequence ID" value="CAB0000721.1"/>
    <property type="molecule type" value="Genomic_DNA"/>
</dbReference>
<evidence type="ECO:0000313" key="2">
    <source>
        <dbReference type="Proteomes" id="UP000479000"/>
    </source>
</evidence>
<proteinExistence type="predicted"/>
<reference evidence="1 2" key="1">
    <citation type="submission" date="2020-02" db="EMBL/GenBank/DDBJ databases">
        <authorList>
            <person name="Ferguson B K."/>
        </authorList>
    </citation>
    <scope>NUCLEOTIDE SEQUENCE [LARGE SCALE GENOMIC DNA]</scope>
</reference>
<gene>
    <name evidence="1" type="ORF">NTEN_LOCUS6508</name>
</gene>
<sequence length="159" mass="18153">TLDFDAFLEDIFSTHCRVDHCVPLSIVGFRRFARIKKECLLSRDFYQISNLFKRNRRFSKIGRILYQQDTVRHAGVIGTGPRRRLMTVKGFEGLELDRNEIQLAHRRAGITVYPKTVLYHLENLGLSLGSFATTTTNRSRKAAVLRCAIPAAISNKVLT</sequence>
<protein>
    <submittedName>
        <fullName evidence="1">Uncharacterized protein</fullName>
    </submittedName>
</protein>
<name>A0A6H5GF58_9HEMI</name>